<evidence type="ECO:0000313" key="1">
    <source>
        <dbReference type="EMBL" id="TDT71899.1"/>
    </source>
</evidence>
<dbReference type="Proteomes" id="UP000294678">
    <property type="component" value="Unassembled WGS sequence"/>
</dbReference>
<dbReference type="GO" id="GO:0016020">
    <property type="term" value="C:membrane"/>
    <property type="evidence" value="ECO:0007669"/>
    <property type="project" value="InterPro"/>
</dbReference>
<comment type="caution">
    <text evidence="1">The sequence shown here is derived from an EMBL/GenBank/DDBJ whole genome shotgun (WGS) entry which is preliminary data.</text>
</comment>
<dbReference type="Pfam" id="PF02325">
    <property type="entry name" value="CCB3_YggT"/>
    <property type="match status" value="1"/>
</dbReference>
<organism evidence="1 2">
    <name type="scientific">Hypnocyclicus thermotrophus</name>
    <dbReference type="NCBI Taxonomy" id="1627895"/>
    <lineage>
        <taxon>Bacteria</taxon>
        <taxon>Fusobacteriati</taxon>
        <taxon>Fusobacteriota</taxon>
        <taxon>Fusobacteriia</taxon>
        <taxon>Fusobacteriales</taxon>
        <taxon>Fusobacteriaceae</taxon>
        <taxon>Hypnocyclicus</taxon>
    </lineage>
</organism>
<dbReference type="InterPro" id="IPR003425">
    <property type="entry name" value="CCB3/YggT"/>
</dbReference>
<gene>
    <name evidence="1" type="ORF">EV215_0591</name>
</gene>
<sequence length="85" mass="10011">MVFIYQLVDFILRAVELLVLIRIVLSWIMPYTRNELTDTIHFLTEPILAPLRIIIPIGNMRLDIAPIAVYFITNLIRKILFLILF</sequence>
<dbReference type="RefSeq" id="WP_134112493.1">
    <property type="nucleotide sequence ID" value="NZ_SOBG01000002.1"/>
</dbReference>
<dbReference type="EMBL" id="SOBG01000002">
    <property type="protein sequence ID" value="TDT71899.1"/>
    <property type="molecule type" value="Genomic_DNA"/>
</dbReference>
<proteinExistence type="predicted"/>
<protein>
    <submittedName>
        <fullName evidence="1">YggT family protein</fullName>
    </submittedName>
</protein>
<accession>A0AA46DZP5</accession>
<evidence type="ECO:0000313" key="2">
    <source>
        <dbReference type="Proteomes" id="UP000294678"/>
    </source>
</evidence>
<reference evidence="1 2" key="1">
    <citation type="submission" date="2019-03" db="EMBL/GenBank/DDBJ databases">
        <title>Genomic Encyclopedia of Type Strains, Phase IV (KMG-IV): sequencing the most valuable type-strain genomes for metagenomic binning, comparative biology and taxonomic classification.</title>
        <authorList>
            <person name="Goeker M."/>
        </authorList>
    </citation>
    <scope>NUCLEOTIDE SEQUENCE [LARGE SCALE GENOMIC DNA]</scope>
    <source>
        <strain evidence="1 2">DSM 100055</strain>
    </source>
</reference>
<dbReference type="AlphaFoldDB" id="A0AA46DZP5"/>
<keyword evidence="2" id="KW-1185">Reference proteome</keyword>
<name>A0AA46DZP5_9FUSO</name>